<evidence type="ECO:0000313" key="6">
    <source>
        <dbReference type="EMBL" id="STQ82211.1"/>
    </source>
</evidence>
<dbReference type="GO" id="GO:0003677">
    <property type="term" value="F:DNA binding"/>
    <property type="evidence" value="ECO:0007669"/>
    <property type="project" value="UniProtKB-KW"/>
</dbReference>
<dbReference type="InterPro" id="IPR010998">
    <property type="entry name" value="Integrase_recombinase_N"/>
</dbReference>
<dbReference type="SUPFAM" id="SSF56349">
    <property type="entry name" value="DNA breaking-rejoining enzymes"/>
    <property type="match status" value="1"/>
</dbReference>
<dbReference type="Pfam" id="PF20172">
    <property type="entry name" value="DUF6538"/>
    <property type="match status" value="1"/>
</dbReference>
<sequence length="652" mass="74181">MFLDLNIALPYYKRVYEAMSQRYNLYRRTSGIYVVRISVPQRFRRYAGQCEIHTSTGTHDLHKAKQKSALLLAVWYQTLQEYEKLDYRTLSDCAPLLAGEGMISFSNFAQSIELPVAQLIQAVMNRNLPVFWLSTGQAGFYVAALSEAELDPLDGSYVLNYGEEQGIEGIAKGYLQLTAQPAHLRKIISDGYSEASVFKTAGSEAKGGWFFTSICPVIKPDTLLINKVHAESLRLDWLAKSTPPAISVSHAAPLTAPAITNEYVHRKHYAKNLSWLCSEYVKHRSKGKVSESAISDIRNYFAFMIEAMGDIQLEKLDRDFFRAYESKLRTIPANRNLVKAKYEVKTLDELIVKAAECGDKLMTEESVRKYVNGLYGAMKWAVDDGKLLKSPCENFFPRDDKDERDQDHTDVFESHEIQAVFSLPWFVAGTGERNAQRRFHQYCPFHYWAPLLGLMTGARVNEIAQLLLDDVLADDGVYYLNLESDSESGKKLKNANARRKIPIHSKLISLGFIDYVNALKNAGYIRLFPELKPHKTKGYGRPVSAWFNESLLARRLKIERNRAKSFHSFRHSVSTLLKEKGVSPELRAQLVGHVRGETETEVRYSKDLKPIHMIEVVEKIDFLLPEIAKFNIPDGLDAVRDALRRKRGKDSK</sequence>
<evidence type="ECO:0000256" key="4">
    <source>
        <dbReference type="ARBA" id="ARBA00023172"/>
    </source>
</evidence>
<evidence type="ECO:0000256" key="2">
    <source>
        <dbReference type="ARBA" id="ARBA00022908"/>
    </source>
</evidence>
<feature type="domain" description="Tyr recombinase" evidence="5">
    <location>
        <begin position="407"/>
        <end position="618"/>
    </location>
</feature>
<protein>
    <submittedName>
        <fullName evidence="6">Site-specific recombinase XerD</fullName>
    </submittedName>
</protein>
<dbReference type="EMBL" id="UGHP01000001">
    <property type="protein sequence ID" value="STQ82211.1"/>
    <property type="molecule type" value="Genomic_DNA"/>
</dbReference>
<dbReference type="GO" id="GO:0015074">
    <property type="term" value="P:DNA integration"/>
    <property type="evidence" value="ECO:0007669"/>
    <property type="project" value="UniProtKB-KW"/>
</dbReference>
<gene>
    <name evidence="6" type="ORF">NCTC8105_04421</name>
</gene>
<dbReference type="GO" id="GO:0006310">
    <property type="term" value="P:DNA recombination"/>
    <property type="evidence" value="ECO:0007669"/>
    <property type="project" value="UniProtKB-KW"/>
</dbReference>
<dbReference type="Proteomes" id="UP000254821">
    <property type="component" value="Unassembled WGS sequence"/>
</dbReference>
<proteinExistence type="inferred from homology"/>
<dbReference type="InterPro" id="IPR002104">
    <property type="entry name" value="Integrase_catalytic"/>
</dbReference>
<comment type="similarity">
    <text evidence="1">Belongs to the 'phage' integrase family.</text>
</comment>
<evidence type="ECO:0000259" key="5">
    <source>
        <dbReference type="PROSITE" id="PS51898"/>
    </source>
</evidence>
<dbReference type="InterPro" id="IPR050090">
    <property type="entry name" value="Tyrosine_recombinase_XerCD"/>
</dbReference>
<dbReference type="InterPro" id="IPR013762">
    <property type="entry name" value="Integrase-like_cat_sf"/>
</dbReference>
<evidence type="ECO:0000256" key="1">
    <source>
        <dbReference type="ARBA" id="ARBA00008857"/>
    </source>
</evidence>
<dbReference type="Gene3D" id="1.10.150.130">
    <property type="match status" value="1"/>
</dbReference>
<dbReference type="Pfam" id="PF00589">
    <property type="entry name" value="Phage_integrase"/>
    <property type="match status" value="1"/>
</dbReference>
<keyword evidence="4" id="KW-0233">DNA recombination</keyword>
<dbReference type="CDD" id="cd01184">
    <property type="entry name" value="INT_C_like_1"/>
    <property type="match status" value="1"/>
</dbReference>
<dbReference type="PANTHER" id="PTHR30349">
    <property type="entry name" value="PHAGE INTEGRASE-RELATED"/>
    <property type="match status" value="1"/>
</dbReference>
<dbReference type="InterPro" id="IPR011010">
    <property type="entry name" value="DNA_brk_join_enz"/>
</dbReference>
<evidence type="ECO:0000256" key="3">
    <source>
        <dbReference type="ARBA" id="ARBA00023125"/>
    </source>
</evidence>
<dbReference type="AlphaFoldDB" id="A0A377PQH1"/>
<keyword evidence="2" id="KW-0229">DNA integration</keyword>
<keyword evidence="3" id="KW-0238">DNA-binding</keyword>
<reference evidence="6 7" key="1">
    <citation type="submission" date="2018-06" db="EMBL/GenBank/DDBJ databases">
        <authorList>
            <consortium name="Pathogen Informatics"/>
            <person name="Doyle S."/>
        </authorList>
    </citation>
    <scope>NUCLEOTIDE SEQUENCE [LARGE SCALE GENOMIC DNA]</scope>
    <source>
        <strain evidence="6 7">NCTC8105</strain>
    </source>
</reference>
<organism evidence="6 7">
    <name type="scientific">Hafnia alvei</name>
    <dbReference type="NCBI Taxonomy" id="569"/>
    <lineage>
        <taxon>Bacteria</taxon>
        <taxon>Pseudomonadati</taxon>
        <taxon>Pseudomonadota</taxon>
        <taxon>Gammaproteobacteria</taxon>
        <taxon>Enterobacterales</taxon>
        <taxon>Hafniaceae</taxon>
        <taxon>Hafnia</taxon>
    </lineage>
</organism>
<dbReference type="InterPro" id="IPR046668">
    <property type="entry name" value="DUF6538"/>
</dbReference>
<dbReference type="PROSITE" id="PS51898">
    <property type="entry name" value="TYR_RECOMBINASE"/>
    <property type="match status" value="1"/>
</dbReference>
<accession>A0A377PQH1</accession>
<dbReference type="PANTHER" id="PTHR30349:SF41">
    <property type="entry name" value="INTEGRASE_RECOMBINASE PROTEIN MJ0367-RELATED"/>
    <property type="match status" value="1"/>
</dbReference>
<name>A0A377PQH1_HAFAL</name>
<dbReference type="Gene3D" id="1.10.443.10">
    <property type="entry name" value="Intergrase catalytic core"/>
    <property type="match status" value="1"/>
</dbReference>
<evidence type="ECO:0000313" key="7">
    <source>
        <dbReference type="Proteomes" id="UP000254821"/>
    </source>
</evidence>